<evidence type="ECO:0000313" key="3">
    <source>
        <dbReference type="Proteomes" id="UP000289326"/>
    </source>
</evidence>
<dbReference type="Proteomes" id="UP000289326">
    <property type="component" value="Chromosome"/>
</dbReference>
<proteinExistence type="predicted"/>
<protein>
    <recommendedName>
        <fullName evidence="1">ABM domain-containing protein</fullName>
    </recommendedName>
</protein>
<reference evidence="2 3" key="1">
    <citation type="submission" date="2019-01" db="EMBL/GenBank/DDBJ databases">
        <title>Complete sequence and annotation of the Mycoplasma phocirhinis strain 852T genome.</title>
        <authorList>
            <person name="Frasca S.Jr."/>
            <person name="Kutish G.F."/>
            <person name="Castellanos Gell J."/>
            <person name="Michaels D.L."/>
            <person name="Brown D.R."/>
        </authorList>
    </citation>
    <scope>NUCLEOTIDE SEQUENCE [LARGE SCALE GENOMIC DNA]</scope>
    <source>
        <strain evidence="2 3">852</strain>
    </source>
</reference>
<dbReference type="OrthoDB" id="398464at2"/>
<organism evidence="2 3">
    <name type="scientific">Mycoplasmopsis phocirhinis</name>
    <dbReference type="NCBI Taxonomy" id="142650"/>
    <lineage>
        <taxon>Bacteria</taxon>
        <taxon>Bacillati</taxon>
        <taxon>Mycoplasmatota</taxon>
        <taxon>Mycoplasmoidales</taxon>
        <taxon>Metamycoplasmataceae</taxon>
        <taxon>Mycoplasmopsis</taxon>
    </lineage>
</organism>
<gene>
    <name evidence="2" type="ORF">EG856_02155</name>
</gene>
<evidence type="ECO:0000313" key="2">
    <source>
        <dbReference type="EMBL" id="QBF34710.1"/>
    </source>
</evidence>
<evidence type="ECO:0000259" key="1">
    <source>
        <dbReference type="Pfam" id="PF03992"/>
    </source>
</evidence>
<dbReference type="Gene3D" id="3.30.70.100">
    <property type="match status" value="1"/>
</dbReference>
<name>A0A4P6MP96_9BACT</name>
<dbReference type="SUPFAM" id="SSF54909">
    <property type="entry name" value="Dimeric alpha+beta barrel"/>
    <property type="match status" value="1"/>
</dbReference>
<dbReference type="InterPro" id="IPR011008">
    <property type="entry name" value="Dimeric_a/b-barrel"/>
</dbReference>
<dbReference type="RefSeq" id="WP_130429487.1">
    <property type="nucleotide sequence ID" value="NZ_CP034841.1"/>
</dbReference>
<feature type="domain" description="ABM" evidence="1">
    <location>
        <begin position="5"/>
        <end position="72"/>
    </location>
</feature>
<sequence length="93" mass="11223">MISLIIKEIKIKKENMNNFNEYIKNWIYVSKQQELNLSIDGFWAGDKFNIVERWSSEESFNKFAKTEQYKEFLTFVENSAQMPLKIKKYKTII</sequence>
<dbReference type="EMBL" id="CP034841">
    <property type="protein sequence ID" value="QBF34710.1"/>
    <property type="molecule type" value="Genomic_DNA"/>
</dbReference>
<accession>A0A4P6MP96</accession>
<dbReference type="InterPro" id="IPR007138">
    <property type="entry name" value="ABM_dom"/>
</dbReference>
<dbReference type="Pfam" id="PF03992">
    <property type="entry name" value="ABM"/>
    <property type="match status" value="1"/>
</dbReference>
<keyword evidence="3" id="KW-1185">Reference proteome</keyword>
<dbReference type="AlphaFoldDB" id="A0A4P6MP96"/>
<dbReference type="KEGG" id="mphi:EG856_02155"/>